<protein>
    <submittedName>
        <fullName evidence="2">Uncharacterized protein</fullName>
    </submittedName>
</protein>
<comment type="caution">
    <text evidence="2">The sequence shown here is derived from an EMBL/GenBank/DDBJ whole genome shotgun (WGS) entry which is preliminary data.</text>
</comment>
<dbReference type="Proteomes" id="UP000605970">
    <property type="component" value="Unassembled WGS sequence"/>
</dbReference>
<evidence type="ECO:0000313" key="2">
    <source>
        <dbReference type="EMBL" id="KAF7632796.1"/>
    </source>
</evidence>
<sequence length="910" mass="105280">DSSTSPTTEFKENKELKTITTTSFIENSSPIAEIIQKPPLQHIPICPEPNEIETNECKEEEENKGSNTIKENTGPAFKGLSKQLRTCFKETPQLPGSQFSFILFRNLQLVSLPETTKNEKILIELFIGSHLKPIDYIWAIEESQKAMKRMFELTGIDYPLNKLTIVSSPLRTGNDAMGGLGLIQIRDSWMEYPKFVHTHSLLVGQIVQQWTTNLLSICDNCIQKGLSMFLELILSSELSEDGIDEYSRRVAEIRRKLLGEFGGTTLRVMVENYIYLTECLELTKCPSIKQISIKDTFDDLCWALLQQKLNPLEEEIPKWKQLFLKLNNKGAVTGDCACCMQTEIEALKSHCRWTWLDKWGPSGQGHTLQAIDSQGVVQTWFRRSYTRHVPLRRDLFAVQQNEEISSQINLDPMNTKIEDLGIHLLARVFQSLPVFSKLQMEHVSRQFRTSSKIGWLTQNKVIVIPEETIKEGTNEYCIGGRFLFRLLMKRCCRYTTELVMYHLNPGDRLFKLLQLAFRLQHLCLDSLYPLSGSELLQIADRLPTLKSLIIKNCRMHYKYARDFQRMLDGLQQLQLLSISDCENFGTFEFNQPLPSSLKIIHLYSPNHNIEKQLTILRTIRQHTPEISALVLGQVNVEGQLEAQLFRNLRVLILPLDEYTLRSRLRENNEFLTPEFVQRLTALDLGQTDYQIGLRIFSQQLPNLQHLALILEYNTNYQLYRLLVQLPSLRSFSFHTKTGWDGLAGRSSTEIFGIFSSLAKKGIIEYLDVDVTLNTKVALDFVNYCPKLKSLFFKRLSRKPDILLNDFNWRMFLRVFDEFKRGKLPLEPSNKLQMLKNNFSNWNEKDFFNMRLKDPIEINHPWIECFNKPTTSHVIAEVCLKELGEGIDLPTEFLKFPPRTKVPDNIENRGN</sequence>
<dbReference type="SUPFAM" id="SSF52047">
    <property type="entry name" value="RNI-like"/>
    <property type="match status" value="1"/>
</dbReference>
<dbReference type="InterPro" id="IPR032675">
    <property type="entry name" value="LRR_dom_sf"/>
</dbReference>
<dbReference type="OrthoDB" id="10031169at2759"/>
<dbReference type="SUPFAM" id="SSF55486">
    <property type="entry name" value="Metalloproteases ('zincins'), catalytic domain"/>
    <property type="match status" value="1"/>
</dbReference>
<name>A0A8S9ZHJ7_9BILA</name>
<feature type="region of interest" description="Disordered" evidence="1">
    <location>
        <begin position="56"/>
        <end position="75"/>
    </location>
</feature>
<dbReference type="EMBL" id="JABEBT010000093">
    <property type="protein sequence ID" value="KAF7632796.1"/>
    <property type="molecule type" value="Genomic_DNA"/>
</dbReference>
<dbReference type="InterPro" id="IPR027268">
    <property type="entry name" value="Peptidase_M4/M1_CTD_sf"/>
</dbReference>
<gene>
    <name evidence="2" type="ORF">Mgra_00007785</name>
</gene>
<accession>A0A8S9ZHJ7</accession>
<dbReference type="AlphaFoldDB" id="A0A8S9ZHJ7"/>
<dbReference type="Gene3D" id="3.80.10.10">
    <property type="entry name" value="Ribonuclease Inhibitor"/>
    <property type="match status" value="1"/>
</dbReference>
<dbReference type="Gene3D" id="1.10.390.10">
    <property type="entry name" value="Neutral Protease Domain 2"/>
    <property type="match status" value="1"/>
</dbReference>
<feature type="non-terminal residue" evidence="2">
    <location>
        <position position="910"/>
    </location>
</feature>
<evidence type="ECO:0000256" key="1">
    <source>
        <dbReference type="SAM" id="MobiDB-lite"/>
    </source>
</evidence>
<evidence type="ECO:0000313" key="3">
    <source>
        <dbReference type="Proteomes" id="UP000605970"/>
    </source>
</evidence>
<organism evidence="2 3">
    <name type="scientific">Meloidogyne graminicola</name>
    <dbReference type="NCBI Taxonomy" id="189291"/>
    <lineage>
        <taxon>Eukaryota</taxon>
        <taxon>Metazoa</taxon>
        <taxon>Ecdysozoa</taxon>
        <taxon>Nematoda</taxon>
        <taxon>Chromadorea</taxon>
        <taxon>Rhabditida</taxon>
        <taxon>Tylenchina</taxon>
        <taxon>Tylenchomorpha</taxon>
        <taxon>Tylenchoidea</taxon>
        <taxon>Meloidogynidae</taxon>
        <taxon>Meloidogyninae</taxon>
        <taxon>Meloidogyne</taxon>
    </lineage>
</organism>
<proteinExistence type="predicted"/>
<keyword evidence="3" id="KW-1185">Reference proteome</keyword>
<reference evidence="2" key="1">
    <citation type="journal article" date="2020" name="Ecol. Evol.">
        <title>Genome structure and content of the rice root-knot nematode (Meloidogyne graminicola).</title>
        <authorList>
            <person name="Phan N.T."/>
            <person name="Danchin E.G.J."/>
            <person name="Klopp C."/>
            <person name="Perfus-Barbeoch L."/>
            <person name="Kozlowski D.K."/>
            <person name="Koutsovoulos G.D."/>
            <person name="Lopez-Roques C."/>
            <person name="Bouchez O."/>
            <person name="Zahm M."/>
            <person name="Besnard G."/>
            <person name="Bellafiore S."/>
        </authorList>
    </citation>
    <scope>NUCLEOTIDE SEQUENCE</scope>
    <source>
        <strain evidence="2">VN-18</strain>
    </source>
</reference>